<evidence type="ECO:0000313" key="3">
    <source>
        <dbReference type="Proteomes" id="UP001255246"/>
    </source>
</evidence>
<name>A0ABU3ABF5_9FLAO</name>
<feature type="domain" description="N-acetyltransferase" evidence="1">
    <location>
        <begin position="1"/>
        <end position="138"/>
    </location>
</feature>
<dbReference type="PANTHER" id="PTHR43233:SF1">
    <property type="entry name" value="FAMILY N-ACETYLTRANSFERASE, PUTATIVE (AFU_ORTHOLOGUE AFUA_6G03350)-RELATED"/>
    <property type="match status" value="1"/>
</dbReference>
<accession>A0ABU3ABF5</accession>
<dbReference type="PROSITE" id="PS51186">
    <property type="entry name" value="GNAT"/>
    <property type="match status" value="1"/>
</dbReference>
<dbReference type="SUPFAM" id="SSF55729">
    <property type="entry name" value="Acyl-CoA N-acyltransferases (Nat)"/>
    <property type="match status" value="1"/>
</dbReference>
<keyword evidence="3" id="KW-1185">Reference proteome</keyword>
<protein>
    <submittedName>
        <fullName evidence="2">GNAT family N-acetyltransferase</fullName>
    </submittedName>
</protein>
<dbReference type="CDD" id="cd04301">
    <property type="entry name" value="NAT_SF"/>
    <property type="match status" value="1"/>
</dbReference>
<dbReference type="InterPro" id="IPR053144">
    <property type="entry name" value="Acetyltransferase_Butenolide"/>
</dbReference>
<dbReference type="Gene3D" id="3.40.630.30">
    <property type="match status" value="1"/>
</dbReference>
<dbReference type="PANTHER" id="PTHR43233">
    <property type="entry name" value="FAMILY N-ACETYLTRANSFERASE, PUTATIVE (AFU_ORTHOLOGUE AFUA_6G03350)-RELATED"/>
    <property type="match status" value="1"/>
</dbReference>
<proteinExistence type="predicted"/>
<comment type="caution">
    <text evidence="2">The sequence shown here is derived from an EMBL/GenBank/DDBJ whole genome shotgun (WGS) entry which is preliminary data.</text>
</comment>
<dbReference type="RefSeq" id="WP_311351260.1">
    <property type="nucleotide sequence ID" value="NZ_JAVRHR010000002.1"/>
</dbReference>
<dbReference type="InterPro" id="IPR000182">
    <property type="entry name" value="GNAT_dom"/>
</dbReference>
<evidence type="ECO:0000313" key="2">
    <source>
        <dbReference type="EMBL" id="MDT0607497.1"/>
    </source>
</evidence>
<sequence length="138" mass="15980">MVEEFFISDNKSKLDTFFIHSYLSEQSYWAKGRSIENVLRSIENSLCFGVYNLEQKQIGFARLVTDQVVFAWIMDVFVAKECRGKGISIKLIDHILQRPEIADVNGIGLRTNDAHALYGKFGFEKIKNPETWMLKKRV</sequence>
<organism evidence="2 3">
    <name type="scientific">Croceitalea rosinachiae</name>
    <dbReference type="NCBI Taxonomy" id="3075596"/>
    <lineage>
        <taxon>Bacteria</taxon>
        <taxon>Pseudomonadati</taxon>
        <taxon>Bacteroidota</taxon>
        <taxon>Flavobacteriia</taxon>
        <taxon>Flavobacteriales</taxon>
        <taxon>Flavobacteriaceae</taxon>
        <taxon>Croceitalea</taxon>
    </lineage>
</organism>
<dbReference type="InterPro" id="IPR016181">
    <property type="entry name" value="Acyl_CoA_acyltransferase"/>
</dbReference>
<reference evidence="2 3" key="1">
    <citation type="submission" date="2023-09" db="EMBL/GenBank/DDBJ databases">
        <authorList>
            <person name="Rey-Velasco X."/>
        </authorList>
    </citation>
    <scope>NUCLEOTIDE SEQUENCE [LARGE SCALE GENOMIC DNA]</scope>
    <source>
        <strain evidence="2 3">F388</strain>
    </source>
</reference>
<evidence type="ECO:0000259" key="1">
    <source>
        <dbReference type="PROSITE" id="PS51186"/>
    </source>
</evidence>
<dbReference type="Proteomes" id="UP001255246">
    <property type="component" value="Unassembled WGS sequence"/>
</dbReference>
<dbReference type="Pfam" id="PF13508">
    <property type="entry name" value="Acetyltransf_7"/>
    <property type="match status" value="1"/>
</dbReference>
<gene>
    <name evidence="2" type="ORF">RM706_10670</name>
</gene>
<dbReference type="EMBL" id="JAVRHR010000002">
    <property type="protein sequence ID" value="MDT0607497.1"/>
    <property type="molecule type" value="Genomic_DNA"/>
</dbReference>